<evidence type="ECO:0000256" key="4">
    <source>
        <dbReference type="ARBA" id="ARBA00022475"/>
    </source>
</evidence>
<dbReference type="Gene3D" id="2.40.30.170">
    <property type="match status" value="1"/>
</dbReference>
<evidence type="ECO:0000256" key="5">
    <source>
        <dbReference type="ARBA" id="ARBA00022519"/>
    </source>
</evidence>
<reference evidence="11 12" key="1">
    <citation type="submission" date="2016-11" db="EMBL/GenBank/DDBJ databases">
        <authorList>
            <person name="Jaros S."/>
            <person name="Januszkiewicz K."/>
            <person name="Wedrychowicz H."/>
        </authorList>
    </citation>
    <scope>NUCLEOTIDE SEQUENCE [LARGE SCALE GENOMIC DNA]</scope>
    <source>
        <strain evidence="11 12">GAS138</strain>
    </source>
</reference>
<evidence type="ECO:0000313" key="11">
    <source>
        <dbReference type="EMBL" id="SHG26835.1"/>
    </source>
</evidence>
<keyword evidence="3" id="KW-0813">Transport</keyword>
<dbReference type="Pfam" id="PF25967">
    <property type="entry name" value="RND-MFP_C"/>
    <property type="match status" value="1"/>
</dbReference>
<accession>A0A1M5IF08</accession>
<dbReference type="Pfam" id="PF25917">
    <property type="entry name" value="BSH_RND"/>
    <property type="match status" value="1"/>
</dbReference>
<dbReference type="GO" id="GO:0015562">
    <property type="term" value="F:efflux transmembrane transporter activity"/>
    <property type="evidence" value="ECO:0007669"/>
    <property type="project" value="TreeGrafter"/>
</dbReference>
<keyword evidence="5" id="KW-0997">Cell inner membrane</keyword>
<proteinExistence type="inferred from homology"/>
<feature type="domain" description="Multidrug resistance protein MdtA-like C-terminal permuted SH3" evidence="10">
    <location>
        <begin position="299"/>
        <end position="357"/>
    </location>
</feature>
<gene>
    <name evidence="11" type="ORF">SAMN05443248_0949</name>
</gene>
<dbReference type="OrthoDB" id="9783047at2"/>
<evidence type="ECO:0000259" key="10">
    <source>
        <dbReference type="Pfam" id="PF25967"/>
    </source>
</evidence>
<evidence type="ECO:0000313" key="12">
    <source>
        <dbReference type="Proteomes" id="UP000189796"/>
    </source>
</evidence>
<dbReference type="Gene3D" id="2.40.420.20">
    <property type="match status" value="1"/>
</dbReference>
<evidence type="ECO:0000256" key="6">
    <source>
        <dbReference type="ARBA" id="ARBA00023136"/>
    </source>
</evidence>
<comment type="similarity">
    <text evidence="2">Belongs to the membrane fusion protein (MFP) (TC 8.A.1) family.</text>
</comment>
<dbReference type="NCBIfam" id="TIGR01730">
    <property type="entry name" value="RND_mfp"/>
    <property type="match status" value="1"/>
</dbReference>
<organism evidence="11 12">
    <name type="scientific">Bradyrhizobium erythrophlei</name>
    <dbReference type="NCBI Taxonomy" id="1437360"/>
    <lineage>
        <taxon>Bacteria</taxon>
        <taxon>Pseudomonadati</taxon>
        <taxon>Pseudomonadota</taxon>
        <taxon>Alphaproteobacteria</taxon>
        <taxon>Hyphomicrobiales</taxon>
        <taxon>Nitrobacteraceae</taxon>
        <taxon>Bradyrhizobium</taxon>
    </lineage>
</organism>
<keyword evidence="4" id="KW-1003">Cell membrane</keyword>
<dbReference type="InterPro" id="IPR058624">
    <property type="entry name" value="MdtA-like_HH"/>
</dbReference>
<protein>
    <submittedName>
        <fullName evidence="11">Membrane fusion protein, multidrug efflux system</fullName>
    </submittedName>
</protein>
<dbReference type="Gene3D" id="1.10.287.470">
    <property type="entry name" value="Helix hairpin bin"/>
    <property type="match status" value="1"/>
</dbReference>
<dbReference type="Gene3D" id="2.40.50.100">
    <property type="match status" value="1"/>
</dbReference>
<feature type="domain" description="Multidrug resistance protein MdtA-like barrel-sandwich hybrid" evidence="8">
    <location>
        <begin position="68"/>
        <end position="209"/>
    </location>
</feature>
<evidence type="ECO:0000259" key="7">
    <source>
        <dbReference type="Pfam" id="PF25876"/>
    </source>
</evidence>
<evidence type="ECO:0000256" key="3">
    <source>
        <dbReference type="ARBA" id="ARBA00022448"/>
    </source>
</evidence>
<evidence type="ECO:0000256" key="1">
    <source>
        <dbReference type="ARBA" id="ARBA00004236"/>
    </source>
</evidence>
<dbReference type="RefSeq" id="WP_079600210.1">
    <property type="nucleotide sequence ID" value="NZ_LT670817.1"/>
</dbReference>
<dbReference type="InterPro" id="IPR058627">
    <property type="entry name" value="MdtA-like_C"/>
</dbReference>
<evidence type="ECO:0000259" key="9">
    <source>
        <dbReference type="Pfam" id="PF25944"/>
    </source>
</evidence>
<dbReference type="InterPro" id="IPR058625">
    <property type="entry name" value="MdtA-like_BSH"/>
</dbReference>
<dbReference type="Pfam" id="PF25876">
    <property type="entry name" value="HH_MFP_RND"/>
    <property type="match status" value="1"/>
</dbReference>
<keyword evidence="6" id="KW-0472">Membrane</keyword>
<feature type="domain" description="Multidrug resistance protein MdtA-like beta-barrel" evidence="9">
    <location>
        <begin position="214"/>
        <end position="295"/>
    </location>
</feature>
<comment type="subcellular location">
    <subcellularLocation>
        <location evidence="1">Cell membrane</location>
    </subcellularLocation>
</comment>
<dbReference type="EMBL" id="LT670817">
    <property type="protein sequence ID" value="SHG26835.1"/>
    <property type="molecule type" value="Genomic_DNA"/>
</dbReference>
<dbReference type="SUPFAM" id="SSF111369">
    <property type="entry name" value="HlyD-like secretion proteins"/>
    <property type="match status" value="1"/>
</dbReference>
<dbReference type="InterPro" id="IPR006143">
    <property type="entry name" value="RND_pump_MFP"/>
</dbReference>
<dbReference type="PANTHER" id="PTHR30469">
    <property type="entry name" value="MULTIDRUG RESISTANCE PROTEIN MDTA"/>
    <property type="match status" value="1"/>
</dbReference>
<dbReference type="InterPro" id="IPR058626">
    <property type="entry name" value="MdtA-like_b-barrel"/>
</dbReference>
<dbReference type="Pfam" id="PF25944">
    <property type="entry name" value="Beta-barrel_RND"/>
    <property type="match status" value="1"/>
</dbReference>
<dbReference type="PANTHER" id="PTHR30469:SF12">
    <property type="entry name" value="MULTIDRUG RESISTANCE PROTEIN MDTA"/>
    <property type="match status" value="1"/>
</dbReference>
<evidence type="ECO:0000259" key="8">
    <source>
        <dbReference type="Pfam" id="PF25917"/>
    </source>
</evidence>
<name>A0A1M5IF08_9BRAD</name>
<sequence>MRRLVLITALLAAGAAAILVETRWWQPSPAQSAARGGEVAVPVMTDKARRADVPVFLAGLGTVQAFNSVLIKPRVDGQIVKIRFEEGKDVHAGDILIEIDPAPFEAVLAQAEANKLKDQAQLGNVRHDLARYTDLAKNGAVTAQQLDTTRALAAQTEAIVKADQALIDTAQVQLNYSTIRSPIDGRVGTRLVDAGNIVKASDTTGIVSINQIHPIFVSFALPADSLPQLSAASKTGDVVVTALDRDGRTLATGVLAVIDNQINPATGTINYKAKFENGDDVLWPGQFVNLRIQLAVRRNVIAVPVTAVQQGPDGPYAFVVDGDRIVQKRPLKVGVLNKTIAIIDGGLQAGEQIVTDGQYRIQAGSKVEVAAQTAPPADTGSANSP</sequence>
<dbReference type="GO" id="GO:1990281">
    <property type="term" value="C:efflux pump complex"/>
    <property type="evidence" value="ECO:0007669"/>
    <property type="project" value="TreeGrafter"/>
</dbReference>
<evidence type="ECO:0000256" key="2">
    <source>
        <dbReference type="ARBA" id="ARBA00009477"/>
    </source>
</evidence>
<dbReference type="Proteomes" id="UP000189796">
    <property type="component" value="Chromosome I"/>
</dbReference>
<feature type="domain" description="Multidrug resistance protein MdtA-like alpha-helical hairpin" evidence="7">
    <location>
        <begin position="108"/>
        <end position="177"/>
    </location>
</feature>
<dbReference type="AlphaFoldDB" id="A0A1M5IF08"/>